<dbReference type="InterPro" id="IPR003362">
    <property type="entry name" value="Bact_transf"/>
</dbReference>
<dbReference type="Pfam" id="PF02397">
    <property type="entry name" value="Bac_transf"/>
    <property type="match status" value="1"/>
</dbReference>
<comment type="similarity">
    <text evidence="1">Belongs to the bacterial sugar transferase family.</text>
</comment>
<evidence type="ECO:0000256" key="1">
    <source>
        <dbReference type="ARBA" id="ARBA00006464"/>
    </source>
</evidence>
<keyword evidence="2" id="KW-1133">Transmembrane helix</keyword>
<dbReference type="PANTHER" id="PTHR30576">
    <property type="entry name" value="COLANIC BIOSYNTHESIS UDP-GLUCOSE LIPID CARRIER TRANSFERASE"/>
    <property type="match status" value="1"/>
</dbReference>
<sequence length="203" mass="23457">MKRIIDFIVALMALCILMVPMFIIYVVVRISIGGSAFFRQQRVGKDDRIFTIYKFKTMREARDAHKNLLPDEARMTRLGEILRKTSMDELPQLINIIKGDMSFIGPRPLLVCYLDRYTNRQKLRHNVLPGLSGYAQVNGRNAISWEAKFELDILYVTHISCKLDLKIFLLTIQKVIFRENISKADHVTMTEFIGSNEQSKVDG</sequence>
<dbReference type="EMBL" id="JAARWN010000003">
    <property type="protein sequence ID" value="MBC1935986.1"/>
    <property type="molecule type" value="Genomic_DNA"/>
</dbReference>
<evidence type="ECO:0000259" key="3">
    <source>
        <dbReference type="Pfam" id="PF02397"/>
    </source>
</evidence>
<keyword evidence="2" id="KW-0812">Transmembrane</keyword>
<accession>A0A7X0Y2T8</accession>
<dbReference type="AlphaFoldDB" id="A0A7X0Y2T8"/>
<dbReference type="PANTHER" id="PTHR30576:SF8">
    <property type="entry name" value="UNDECAPRENYL-PHOSPHATE GALACTOSE PHOSPHOTRANSFERASE"/>
    <property type="match status" value="1"/>
</dbReference>
<feature type="transmembrane region" description="Helical" evidence="2">
    <location>
        <begin position="7"/>
        <end position="28"/>
    </location>
</feature>
<protein>
    <submittedName>
        <fullName evidence="4">Sugar transferase</fullName>
    </submittedName>
</protein>
<proteinExistence type="inferred from homology"/>
<evidence type="ECO:0000313" key="4">
    <source>
        <dbReference type="EMBL" id="MBC1935986.1"/>
    </source>
</evidence>
<comment type="caution">
    <text evidence="4">The sequence shown here is derived from an EMBL/GenBank/DDBJ whole genome shotgun (WGS) entry which is preliminary data.</text>
</comment>
<reference evidence="4 5" key="1">
    <citation type="submission" date="2020-03" db="EMBL/GenBank/DDBJ databases">
        <title>Soil Listeria distribution.</title>
        <authorList>
            <person name="Liao J."/>
            <person name="Wiedmann M."/>
        </authorList>
    </citation>
    <scope>NUCLEOTIDE SEQUENCE [LARGE SCALE GENOMIC DNA]</scope>
    <source>
        <strain evidence="4 5">FSL L7-0741</strain>
    </source>
</reference>
<dbReference type="GO" id="GO:0016780">
    <property type="term" value="F:phosphotransferase activity, for other substituted phosphate groups"/>
    <property type="evidence" value="ECO:0007669"/>
    <property type="project" value="TreeGrafter"/>
</dbReference>
<feature type="domain" description="Bacterial sugar transferase" evidence="3">
    <location>
        <begin position="2"/>
        <end position="176"/>
    </location>
</feature>
<name>A0A7X0Y2T8_9LIST</name>
<keyword evidence="4" id="KW-0808">Transferase</keyword>
<dbReference type="Proteomes" id="UP000535908">
    <property type="component" value="Unassembled WGS sequence"/>
</dbReference>
<evidence type="ECO:0000313" key="5">
    <source>
        <dbReference type="Proteomes" id="UP000535908"/>
    </source>
</evidence>
<evidence type="ECO:0000256" key="2">
    <source>
        <dbReference type="SAM" id="Phobius"/>
    </source>
</evidence>
<organism evidence="4 5">
    <name type="scientific">Listeria grandensis</name>
    <dbReference type="NCBI Taxonomy" id="1494963"/>
    <lineage>
        <taxon>Bacteria</taxon>
        <taxon>Bacillati</taxon>
        <taxon>Bacillota</taxon>
        <taxon>Bacilli</taxon>
        <taxon>Bacillales</taxon>
        <taxon>Listeriaceae</taxon>
        <taxon>Listeria</taxon>
    </lineage>
</organism>
<keyword evidence="2" id="KW-0472">Membrane</keyword>
<gene>
    <name evidence="4" type="ORF">HCA69_06370</name>
</gene>